<dbReference type="Pfam" id="PF06775">
    <property type="entry name" value="Seipin"/>
    <property type="match status" value="1"/>
</dbReference>
<keyword evidence="6 8" id="KW-0472">Membrane</keyword>
<feature type="compositionally biased region" description="Basic and acidic residues" evidence="7">
    <location>
        <begin position="324"/>
        <end position="342"/>
    </location>
</feature>
<dbReference type="RefSeq" id="XP_028488944.1">
    <property type="nucleotide sequence ID" value="XM_028629447.1"/>
</dbReference>
<evidence type="ECO:0000256" key="1">
    <source>
        <dbReference type="ARBA" id="ARBA00004477"/>
    </source>
</evidence>
<accession>A0A443I5C9</accession>
<dbReference type="EMBL" id="RCNU01000001">
    <property type="protein sequence ID" value="RWQ99299.1"/>
    <property type="molecule type" value="Genomic_DNA"/>
</dbReference>
<dbReference type="InterPro" id="IPR009617">
    <property type="entry name" value="Seipin"/>
</dbReference>
<reference evidence="9 10" key="1">
    <citation type="journal article" date="2018" name="Front. Microbiol.">
        <title>Genomic and genetic insights into a cosmopolitan fungus, Paecilomyces variotii (Eurotiales).</title>
        <authorList>
            <person name="Urquhart A.S."/>
            <person name="Mondo S.J."/>
            <person name="Makela M.R."/>
            <person name="Hane J.K."/>
            <person name="Wiebenga A."/>
            <person name="He G."/>
            <person name="Mihaltcheva S."/>
            <person name="Pangilinan J."/>
            <person name="Lipzen A."/>
            <person name="Barry K."/>
            <person name="de Vries R.P."/>
            <person name="Grigoriev I.V."/>
            <person name="Idnurm A."/>
        </authorList>
    </citation>
    <scope>NUCLEOTIDE SEQUENCE [LARGE SCALE GENOMIC DNA]</scope>
    <source>
        <strain evidence="9 10">CBS 101075</strain>
    </source>
</reference>
<dbReference type="VEuPathDB" id="FungiDB:C8Q69DRAFT_450584"/>
<dbReference type="GeneID" id="39598724"/>
<keyword evidence="5" id="KW-0443">Lipid metabolism</keyword>
<proteinExistence type="predicted"/>
<evidence type="ECO:0000256" key="3">
    <source>
        <dbReference type="ARBA" id="ARBA00022824"/>
    </source>
</evidence>
<dbReference type="GO" id="GO:0006629">
    <property type="term" value="P:lipid metabolic process"/>
    <property type="evidence" value="ECO:0007669"/>
    <property type="project" value="UniProtKB-KW"/>
</dbReference>
<dbReference type="GO" id="GO:0005789">
    <property type="term" value="C:endoplasmic reticulum membrane"/>
    <property type="evidence" value="ECO:0007669"/>
    <property type="project" value="UniProtKB-SubCell"/>
</dbReference>
<gene>
    <name evidence="9" type="ORF">C8Q69DRAFT_450584</name>
</gene>
<evidence type="ECO:0000256" key="2">
    <source>
        <dbReference type="ARBA" id="ARBA00022692"/>
    </source>
</evidence>
<keyword evidence="3" id="KW-0256">Endoplasmic reticulum</keyword>
<feature type="region of interest" description="Disordered" evidence="7">
    <location>
        <begin position="284"/>
        <end position="388"/>
    </location>
</feature>
<keyword evidence="2 8" id="KW-0812">Transmembrane</keyword>
<dbReference type="AlphaFoldDB" id="A0A443I5C9"/>
<evidence type="ECO:0000256" key="5">
    <source>
        <dbReference type="ARBA" id="ARBA00023098"/>
    </source>
</evidence>
<name>A0A443I5C9_BYSSP</name>
<dbReference type="STRING" id="264951.A0A443I5C9"/>
<dbReference type="PANTHER" id="PTHR21212">
    <property type="entry name" value="BERNARDINELLI-SEIP CONGENITAL LIPODYSTROPHY 2 HOMOLOG BSCL2 PROTEIN"/>
    <property type="match status" value="1"/>
</dbReference>
<feature type="transmembrane region" description="Helical" evidence="8">
    <location>
        <begin position="45"/>
        <end position="70"/>
    </location>
</feature>
<evidence type="ECO:0000256" key="6">
    <source>
        <dbReference type="ARBA" id="ARBA00023136"/>
    </source>
</evidence>
<evidence type="ECO:0000313" key="9">
    <source>
        <dbReference type="EMBL" id="RWQ99299.1"/>
    </source>
</evidence>
<feature type="compositionally biased region" description="Basic residues" evidence="7">
    <location>
        <begin position="378"/>
        <end position="388"/>
    </location>
</feature>
<feature type="compositionally biased region" description="Basic and acidic residues" evidence="7">
    <location>
        <begin position="284"/>
        <end position="303"/>
    </location>
</feature>
<evidence type="ECO:0000256" key="7">
    <source>
        <dbReference type="SAM" id="MobiDB-lite"/>
    </source>
</evidence>
<keyword evidence="4 8" id="KW-1133">Transmembrane helix</keyword>
<dbReference type="CDD" id="cd23995">
    <property type="entry name" value="Seipin_BSCL2_like"/>
    <property type="match status" value="1"/>
</dbReference>
<evidence type="ECO:0000256" key="4">
    <source>
        <dbReference type="ARBA" id="ARBA00022989"/>
    </source>
</evidence>
<dbReference type="PANTHER" id="PTHR21212:SF0">
    <property type="entry name" value="SEIPIN"/>
    <property type="match status" value="1"/>
</dbReference>
<keyword evidence="10" id="KW-1185">Reference proteome</keyword>
<dbReference type="GO" id="GO:0140042">
    <property type="term" value="P:lipid droplet formation"/>
    <property type="evidence" value="ECO:0007669"/>
    <property type="project" value="UniProtKB-ARBA"/>
</dbReference>
<feature type="transmembrane region" description="Helical" evidence="8">
    <location>
        <begin position="249"/>
        <end position="274"/>
    </location>
</feature>
<comment type="caution">
    <text evidence="9">The sequence shown here is derived from an EMBL/GenBank/DDBJ whole genome shotgun (WGS) entry which is preliminary data.</text>
</comment>
<sequence>MEARMRRPAYTMDEEEEEDISSISRAVGLIASPFRAAISKQAQRAYLSSLLFASASIILLGIAAVSYWILYFRFVPQIGLERDVHLQFGNGHPWGTAILDSELASLQAYDVSVTLELPRTPSNLAAGNFMLDLSLYSRPSKSIITAANTSTQVLSHSRRPAILTYASSVVDTAHKVSRLPFYVFGWRREAETLEVDMMEQVEFAKGWRNLPASLRLEIQSTERMQVYSAKVKFLARFTGLRWFMYRWKITSFLIFSGMFWGVSMASSAIAWLILSSYLGSGAREPEKSIKKEERDDRPIKTEEETTDSDSDGYQESSKQGIGRIKREEDPHNEALGDPHAAEADDEDDEGQQIRESPGAGTDSGIGTSLESASAQGIQRRRSRLFGGH</sequence>
<dbReference type="Proteomes" id="UP000283841">
    <property type="component" value="Unassembled WGS sequence"/>
</dbReference>
<protein>
    <submittedName>
        <fullName evidence="9">Putative adipose-regulatory protein-domain-containing protein</fullName>
    </submittedName>
</protein>
<evidence type="ECO:0000256" key="8">
    <source>
        <dbReference type="SAM" id="Phobius"/>
    </source>
</evidence>
<organism evidence="9 10">
    <name type="scientific">Byssochlamys spectabilis</name>
    <name type="common">Paecilomyces variotii</name>
    <dbReference type="NCBI Taxonomy" id="264951"/>
    <lineage>
        <taxon>Eukaryota</taxon>
        <taxon>Fungi</taxon>
        <taxon>Dikarya</taxon>
        <taxon>Ascomycota</taxon>
        <taxon>Pezizomycotina</taxon>
        <taxon>Eurotiomycetes</taxon>
        <taxon>Eurotiomycetidae</taxon>
        <taxon>Eurotiales</taxon>
        <taxon>Thermoascaceae</taxon>
        <taxon>Paecilomyces</taxon>
    </lineage>
</organism>
<evidence type="ECO:0000313" key="10">
    <source>
        <dbReference type="Proteomes" id="UP000283841"/>
    </source>
</evidence>
<feature type="compositionally biased region" description="Polar residues" evidence="7">
    <location>
        <begin position="364"/>
        <end position="376"/>
    </location>
</feature>
<comment type="subcellular location">
    <subcellularLocation>
        <location evidence="1">Endoplasmic reticulum membrane</location>
        <topology evidence="1">Multi-pass membrane protein</topology>
    </subcellularLocation>
</comment>